<dbReference type="SUPFAM" id="SSF50952">
    <property type="entry name" value="Soluble quinoprotein glucose dehydrogenase"/>
    <property type="match status" value="1"/>
</dbReference>
<feature type="domain" description="Glucose/Sorbosone dehydrogenase" evidence="6">
    <location>
        <begin position="279"/>
        <end position="586"/>
    </location>
</feature>
<keyword evidence="2" id="KW-0479">Metal-binding</keyword>
<dbReference type="Gene3D" id="2.60.120.260">
    <property type="entry name" value="Galactose-binding domain-like"/>
    <property type="match status" value="1"/>
</dbReference>
<sequence length="598" mass="65452">MKSTPVSQRIFRDHFSVLRSLSIAALAATVLPVHADSAADLYKNHCSGCHGNAPPALATEAAEKIIRDGRPGRGMPAFGANLDSGEIRSLARYLGGSAQHDPVSAMDLNPEHSYGYRVLTSEADPQLRYLGFFNTGDSLCYDDIDLGGVASLELDYANGGTDPGRFSLVAIDNSGAIVHLGEKETPVTGGWEKFGELDIGLARRLEGPHQLCFAGIYGSGVFNLRSFTPSARPAQHGAITRQIAFNADGLLAPRYASKTIRAGGHRFKAERIAGAPGELWAMDFLPGGELIATQLDGQLWLFKNGERRGPVRGIPEVHYSGQGGLLEVTAHPDYAENGWLYLTFADSGENGNMTRVVRGRLRGLQWTEQQDIYRAPARFHSDTTHHYGSRLQVRDGYVFFSIGDRGNRDSAQDTDDPRGKIHRLRDDGRIPADNPFENSVWSYGHRNPQGLALQPAGGALWSAEHGPRGGDEINRLHGGRNYGWPLATHGINYDGSIITEHAEREGMESPLHHWTPSIGVSALDFYRGDRFPAWRDQLLVASLATQELRLLQIEDGRVTGDEILLDNANRIRDVRSGPDGYPYLVMGDGIYRLEPVEG</sequence>
<protein>
    <submittedName>
        <fullName evidence="8">PQQ-dependent sugar dehydrogenase</fullName>
    </submittedName>
</protein>
<evidence type="ECO:0000259" key="7">
    <source>
        <dbReference type="Pfam" id="PF13442"/>
    </source>
</evidence>
<dbReference type="Gene3D" id="2.120.10.30">
    <property type="entry name" value="TolB, C-terminal domain"/>
    <property type="match status" value="1"/>
</dbReference>
<dbReference type="InterPro" id="IPR008979">
    <property type="entry name" value="Galactose-bd-like_sf"/>
</dbReference>
<dbReference type="PANTHER" id="PTHR19328">
    <property type="entry name" value="HEDGEHOG-INTERACTING PROTEIN"/>
    <property type="match status" value="1"/>
</dbReference>
<gene>
    <name evidence="8" type="ORF">ACFSKX_02965</name>
</gene>
<dbReference type="SUPFAM" id="SSF46626">
    <property type="entry name" value="Cytochrome c"/>
    <property type="match status" value="1"/>
</dbReference>
<dbReference type="PANTHER" id="PTHR19328:SF75">
    <property type="entry name" value="ALDOSE SUGAR DEHYDROGENASE YLII"/>
    <property type="match status" value="1"/>
</dbReference>
<evidence type="ECO:0000313" key="9">
    <source>
        <dbReference type="Proteomes" id="UP001597425"/>
    </source>
</evidence>
<proteinExistence type="predicted"/>
<dbReference type="Proteomes" id="UP001597425">
    <property type="component" value="Unassembled WGS sequence"/>
</dbReference>
<dbReference type="InterPro" id="IPR009056">
    <property type="entry name" value="Cyt_c-like_dom"/>
</dbReference>
<feature type="region of interest" description="Disordered" evidence="4">
    <location>
        <begin position="405"/>
        <end position="429"/>
    </location>
</feature>
<dbReference type="RefSeq" id="WP_265720845.1">
    <property type="nucleotide sequence ID" value="NZ_JAPIVK010000006.1"/>
</dbReference>
<keyword evidence="3" id="KW-0408">Iron</keyword>
<accession>A0ABW5E6Y5</accession>
<dbReference type="InterPro" id="IPR036909">
    <property type="entry name" value="Cyt_c-like_dom_sf"/>
</dbReference>
<feature type="chain" id="PRO_5047344818" evidence="5">
    <location>
        <begin position="36"/>
        <end position="598"/>
    </location>
</feature>
<dbReference type="InterPro" id="IPR011041">
    <property type="entry name" value="Quinoprot_gluc/sorb_DH_b-prop"/>
</dbReference>
<dbReference type="Pfam" id="PF07995">
    <property type="entry name" value="GSDH"/>
    <property type="match status" value="1"/>
</dbReference>
<evidence type="ECO:0000256" key="1">
    <source>
        <dbReference type="ARBA" id="ARBA00022617"/>
    </source>
</evidence>
<feature type="domain" description="Cytochrome c" evidence="7">
    <location>
        <begin position="35"/>
        <end position="94"/>
    </location>
</feature>
<dbReference type="SUPFAM" id="SSF49785">
    <property type="entry name" value="Galactose-binding domain-like"/>
    <property type="match status" value="1"/>
</dbReference>
<dbReference type="Pfam" id="PF13442">
    <property type="entry name" value="Cytochrome_CBB3"/>
    <property type="match status" value="1"/>
</dbReference>
<keyword evidence="5" id="KW-0732">Signal</keyword>
<evidence type="ECO:0000256" key="5">
    <source>
        <dbReference type="SAM" id="SignalP"/>
    </source>
</evidence>
<keyword evidence="9" id="KW-1185">Reference proteome</keyword>
<evidence type="ECO:0000256" key="2">
    <source>
        <dbReference type="ARBA" id="ARBA00022723"/>
    </source>
</evidence>
<keyword evidence="1" id="KW-0349">Heme</keyword>
<evidence type="ECO:0000313" key="8">
    <source>
        <dbReference type="EMBL" id="MFD2309366.1"/>
    </source>
</evidence>
<dbReference type="EMBL" id="JBHUJD010000003">
    <property type="protein sequence ID" value="MFD2309366.1"/>
    <property type="molecule type" value="Genomic_DNA"/>
</dbReference>
<dbReference type="Gene3D" id="1.10.760.10">
    <property type="entry name" value="Cytochrome c-like domain"/>
    <property type="match status" value="1"/>
</dbReference>
<organism evidence="8 9">
    <name type="scientific">Microbulbifer halophilus</name>
    <dbReference type="NCBI Taxonomy" id="453963"/>
    <lineage>
        <taxon>Bacteria</taxon>
        <taxon>Pseudomonadati</taxon>
        <taxon>Pseudomonadota</taxon>
        <taxon>Gammaproteobacteria</taxon>
        <taxon>Cellvibrionales</taxon>
        <taxon>Microbulbiferaceae</taxon>
        <taxon>Microbulbifer</taxon>
    </lineage>
</organism>
<evidence type="ECO:0000256" key="3">
    <source>
        <dbReference type="ARBA" id="ARBA00023004"/>
    </source>
</evidence>
<name>A0ABW5E6Y5_9GAMM</name>
<evidence type="ECO:0000256" key="4">
    <source>
        <dbReference type="SAM" id="MobiDB-lite"/>
    </source>
</evidence>
<reference evidence="9" key="1">
    <citation type="journal article" date="2019" name="Int. J. Syst. Evol. Microbiol.">
        <title>The Global Catalogue of Microorganisms (GCM) 10K type strain sequencing project: providing services to taxonomists for standard genome sequencing and annotation.</title>
        <authorList>
            <consortium name="The Broad Institute Genomics Platform"/>
            <consortium name="The Broad Institute Genome Sequencing Center for Infectious Disease"/>
            <person name="Wu L."/>
            <person name="Ma J."/>
        </authorList>
    </citation>
    <scope>NUCLEOTIDE SEQUENCE [LARGE SCALE GENOMIC DNA]</scope>
    <source>
        <strain evidence="9">KCTC 12848</strain>
    </source>
</reference>
<comment type="caution">
    <text evidence="8">The sequence shown here is derived from an EMBL/GenBank/DDBJ whole genome shotgun (WGS) entry which is preliminary data.</text>
</comment>
<dbReference type="InterPro" id="IPR012938">
    <property type="entry name" value="Glc/Sorbosone_DH"/>
</dbReference>
<dbReference type="InterPro" id="IPR011042">
    <property type="entry name" value="6-blade_b-propeller_TolB-like"/>
</dbReference>
<evidence type="ECO:0000259" key="6">
    <source>
        <dbReference type="Pfam" id="PF07995"/>
    </source>
</evidence>
<feature type="signal peptide" evidence="5">
    <location>
        <begin position="1"/>
        <end position="35"/>
    </location>
</feature>